<sequence>MVYVIAYLKAHAGRGDDVVALAAPLIEATREETGCISYDLYRKPAEPDTLVFVENWKDRAAVDAHFAEPHLKAFEAAMADLLADVRIEVVHPERIEVI</sequence>
<evidence type="ECO:0000259" key="1">
    <source>
        <dbReference type="PROSITE" id="PS51725"/>
    </source>
</evidence>
<keyword evidence="3" id="KW-1185">Reference proteome</keyword>
<keyword evidence="2" id="KW-0503">Monooxygenase</keyword>
<dbReference type="InterPro" id="IPR050744">
    <property type="entry name" value="AI-2_Isomerase_LsrG"/>
</dbReference>
<dbReference type="PROSITE" id="PS51725">
    <property type="entry name" value="ABM"/>
    <property type="match status" value="1"/>
</dbReference>
<dbReference type="EMBL" id="WITC01000058">
    <property type="protein sequence ID" value="MQX16144.1"/>
    <property type="molecule type" value="Genomic_DNA"/>
</dbReference>
<dbReference type="InterPro" id="IPR011008">
    <property type="entry name" value="Dimeric_a/b-barrel"/>
</dbReference>
<evidence type="ECO:0000313" key="2">
    <source>
        <dbReference type="EMBL" id="MQX16144.1"/>
    </source>
</evidence>
<dbReference type="AlphaFoldDB" id="A0A6N7LHB9"/>
<dbReference type="Pfam" id="PF03992">
    <property type="entry name" value="ABM"/>
    <property type="match status" value="1"/>
</dbReference>
<organism evidence="2 3">
    <name type="scientific">Sinorhizobium terangae</name>
    <dbReference type="NCBI Taxonomy" id="110322"/>
    <lineage>
        <taxon>Bacteria</taxon>
        <taxon>Pseudomonadati</taxon>
        <taxon>Pseudomonadota</taxon>
        <taxon>Alphaproteobacteria</taxon>
        <taxon>Hyphomicrobiales</taxon>
        <taxon>Rhizobiaceae</taxon>
        <taxon>Sinorhizobium/Ensifer group</taxon>
        <taxon>Sinorhizobium</taxon>
    </lineage>
</organism>
<dbReference type="RefSeq" id="WP_153440084.1">
    <property type="nucleotide sequence ID" value="NZ_CP121659.1"/>
</dbReference>
<dbReference type="GO" id="GO:0004497">
    <property type="term" value="F:monooxygenase activity"/>
    <property type="evidence" value="ECO:0007669"/>
    <property type="project" value="UniProtKB-KW"/>
</dbReference>
<evidence type="ECO:0000313" key="3">
    <source>
        <dbReference type="Proteomes" id="UP000439983"/>
    </source>
</evidence>
<dbReference type="Proteomes" id="UP000439983">
    <property type="component" value="Unassembled WGS sequence"/>
</dbReference>
<keyword evidence="2" id="KW-0560">Oxidoreductase</keyword>
<protein>
    <submittedName>
        <fullName evidence="2">Antibiotic biosynthesis monooxygenase</fullName>
    </submittedName>
</protein>
<reference evidence="2 3" key="1">
    <citation type="journal article" date="2013" name="Genome Biol.">
        <title>Comparative genomics of the core and accessory genomes of 48 Sinorhizobium strains comprising five genospecies.</title>
        <authorList>
            <person name="Sugawara M."/>
            <person name="Epstein B."/>
            <person name="Badgley B.D."/>
            <person name="Unno T."/>
            <person name="Xu L."/>
            <person name="Reese J."/>
            <person name="Gyaneshwar P."/>
            <person name="Denny R."/>
            <person name="Mudge J."/>
            <person name="Bharti A.K."/>
            <person name="Farmer A.D."/>
            <person name="May G.D."/>
            <person name="Woodward J.E."/>
            <person name="Medigue C."/>
            <person name="Vallenet D."/>
            <person name="Lajus A."/>
            <person name="Rouy Z."/>
            <person name="Martinez-Vaz B."/>
            <person name="Tiffin P."/>
            <person name="Young N.D."/>
            <person name="Sadowsky M.J."/>
        </authorList>
    </citation>
    <scope>NUCLEOTIDE SEQUENCE [LARGE SCALE GENOMIC DNA]</scope>
    <source>
        <strain evidence="2 3">USDA4894</strain>
    </source>
</reference>
<feature type="domain" description="ABM" evidence="1">
    <location>
        <begin position="2"/>
        <end position="90"/>
    </location>
</feature>
<comment type="caution">
    <text evidence="2">The sequence shown here is derived from an EMBL/GenBank/DDBJ whole genome shotgun (WGS) entry which is preliminary data.</text>
</comment>
<accession>A0A6N7LHB9</accession>
<dbReference type="InterPro" id="IPR007138">
    <property type="entry name" value="ABM_dom"/>
</dbReference>
<gene>
    <name evidence="2" type="ORF">GHK62_15635</name>
</gene>
<dbReference type="OrthoDB" id="287932at2"/>
<name>A0A6N7LHB9_SINTE</name>
<dbReference type="PANTHER" id="PTHR33336:SF3">
    <property type="entry name" value="ABM DOMAIN-CONTAINING PROTEIN"/>
    <property type="match status" value="1"/>
</dbReference>
<dbReference type="Gene3D" id="3.30.70.100">
    <property type="match status" value="1"/>
</dbReference>
<dbReference type="SUPFAM" id="SSF54909">
    <property type="entry name" value="Dimeric alpha+beta barrel"/>
    <property type="match status" value="1"/>
</dbReference>
<proteinExistence type="predicted"/>
<dbReference type="PANTHER" id="PTHR33336">
    <property type="entry name" value="QUINOL MONOOXYGENASE YGIN-RELATED"/>
    <property type="match status" value="1"/>
</dbReference>